<accession>R7QAS9</accession>
<name>R7QAS9_CHOCR</name>
<evidence type="ECO:0000313" key="2">
    <source>
        <dbReference type="EMBL" id="CDF35179.1"/>
    </source>
</evidence>
<evidence type="ECO:0000313" key="3">
    <source>
        <dbReference type="Proteomes" id="UP000012073"/>
    </source>
</evidence>
<feature type="region of interest" description="Disordered" evidence="1">
    <location>
        <begin position="171"/>
        <end position="321"/>
    </location>
</feature>
<dbReference type="Gramene" id="CDF35179">
    <property type="protein sequence ID" value="CDF35179"/>
    <property type="gene ID" value="CHC_T00003596001"/>
</dbReference>
<feature type="region of interest" description="Disordered" evidence="1">
    <location>
        <begin position="99"/>
        <end position="121"/>
    </location>
</feature>
<gene>
    <name evidence="2" type="ORF">CHC_T00003596001</name>
</gene>
<dbReference type="EMBL" id="HG001721">
    <property type="protein sequence ID" value="CDF35179.1"/>
    <property type="molecule type" value="Genomic_DNA"/>
</dbReference>
<sequence>MPDSPLAGLDVRASDVAAVEHSVLATAEANASKAEAEERARLLRDHDTQLSALLKQERILSAGRFSTHANRQIKAVRARIDTIKAKRKRIIEAAQARDEIRDRGQEGRGKDPAGTVVHKEEGERDTDFLIRTGKLTPFEAQNPGATQARNPVRRRRTKLGDVEFSAPVAGVDGTVFPPHVESADASASDGNVDPVTLPTSSGRYRAGPIAAEQPSLIASEGESDGVHPETSAARAKPVAKRRRPTSDSGSGGDEYKPDESDDSLADELEWKPEGAKKRKRSPNSASFHDIVDDADDEIPGRSDTPEVDEGPQLPEGDDWKLDSTEEIELDGGIRIPASIYDKLFDYQKTGVSRCCR</sequence>
<dbReference type="Proteomes" id="UP000012073">
    <property type="component" value="Unassembled WGS sequence"/>
</dbReference>
<dbReference type="GeneID" id="17322723"/>
<dbReference type="AlphaFoldDB" id="R7QAS9"/>
<evidence type="ECO:0000256" key="1">
    <source>
        <dbReference type="SAM" id="MobiDB-lite"/>
    </source>
</evidence>
<dbReference type="KEGG" id="ccp:CHC_T00003596001"/>
<proteinExistence type="predicted"/>
<reference evidence="3" key="1">
    <citation type="journal article" date="2013" name="Proc. Natl. Acad. Sci. U.S.A.">
        <title>Genome structure and metabolic features in the red seaweed Chondrus crispus shed light on evolution of the Archaeplastida.</title>
        <authorList>
            <person name="Collen J."/>
            <person name="Porcel B."/>
            <person name="Carre W."/>
            <person name="Ball S.G."/>
            <person name="Chaparro C."/>
            <person name="Tonon T."/>
            <person name="Barbeyron T."/>
            <person name="Michel G."/>
            <person name="Noel B."/>
            <person name="Valentin K."/>
            <person name="Elias M."/>
            <person name="Artiguenave F."/>
            <person name="Arun A."/>
            <person name="Aury J.M."/>
            <person name="Barbosa-Neto J.F."/>
            <person name="Bothwell J.H."/>
            <person name="Bouget F.Y."/>
            <person name="Brillet L."/>
            <person name="Cabello-Hurtado F."/>
            <person name="Capella-Gutierrez S."/>
            <person name="Charrier B."/>
            <person name="Cladiere L."/>
            <person name="Cock J.M."/>
            <person name="Coelho S.M."/>
            <person name="Colleoni C."/>
            <person name="Czjzek M."/>
            <person name="Da Silva C."/>
            <person name="Delage L."/>
            <person name="Denoeud F."/>
            <person name="Deschamps P."/>
            <person name="Dittami S.M."/>
            <person name="Gabaldon T."/>
            <person name="Gachon C.M."/>
            <person name="Groisillier A."/>
            <person name="Herve C."/>
            <person name="Jabbari K."/>
            <person name="Katinka M."/>
            <person name="Kloareg B."/>
            <person name="Kowalczyk N."/>
            <person name="Labadie K."/>
            <person name="Leblanc C."/>
            <person name="Lopez P.J."/>
            <person name="McLachlan D.H."/>
            <person name="Meslet-Cladiere L."/>
            <person name="Moustafa A."/>
            <person name="Nehr Z."/>
            <person name="Nyvall Collen P."/>
            <person name="Panaud O."/>
            <person name="Partensky F."/>
            <person name="Poulain J."/>
            <person name="Rensing S.A."/>
            <person name="Rousvoal S."/>
            <person name="Samson G."/>
            <person name="Symeonidi A."/>
            <person name="Weissenbach J."/>
            <person name="Zambounis A."/>
            <person name="Wincker P."/>
            <person name="Boyen C."/>
        </authorList>
    </citation>
    <scope>NUCLEOTIDE SEQUENCE [LARGE SCALE GENOMIC DNA]</scope>
    <source>
        <strain evidence="3">cv. Stackhouse</strain>
    </source>
</reference>
<keyword evidence="3" id="KW-1185">Reference proteome</keyword>
<dbReference type="RefSeq" id="XP_005714999.1">
    <property type="nucleotide sequence ID" value="XM_005714942.1"/>
</dbReference>
<organism evidence="2 3">
    <name type="scientific">Chondrus crispus</name>
    <name type="common">Carrageen Irish moss</name>
    <name type="synonym">Polymorpha crispa</name>
    <dbReference type="NCBI Taxonomy" id="2769"/>
    <lineage>
        <taxon>Eukaryota</taxon>
        <taxon>Rhodophyta</taxon>
        <taxon>Florideophyceae</taxon>
        <taxon>Rhodymeniophycidae</taxon>
        <taxon>Gigartinales</taxon>
        <taxon>Gigartinaceae</taxon>
        <taxon>Chondrus</taxon>
    </lineage>
</organism>
<protein>
    <submittedName>
        <fullName evidence="2">Uncharacterized protein</fullName>
    </submittedName>
</protein>